<comment type="similarity">
    <text evidence="1">Belongs to the sigma-70 factor family. ECF subfamily.</text>
</comment>
<protein>
    <submittedName>
        <fullName evidence="8">RNA polymerase sigma factor</fullName>
    </submittedName>
</protein>
<name>A0A5C7G448_9BURK</name>
<feature type="domain" description="RNA polymerase sigma-70 region 2" evidence="6">
    <location>
        <begin position="71"/>
        <end position="126"/>
    </location>
</feature>
<dbReference type="PANTHER" id="PTHR43133:SF63">
    <property type="entry name" value="RNA POLYMERASE SIGMA FACTOR FECI-RELATED"/>
    <property type="match status" value="1"/>
</dbReference>
<evidence type="ECO:0000259" key="7">
    <source>
        <dbReference type="Pfam" id="PF08281"/>
    </source>
</evidence>
<evidence type="ECO:0000256" key="3">
    <source>
        <dbReference type="ARBA" id="ARBA00023082"/>
    </source>
</evidence>
<dbReference type="InterPro" id="IPR036388">
    <property type="entry name" value="WH-like_DNA-bd_sf"/>
</dbReference>
<dbReference type="SUPFAM" id="SSF88659">
    <property type="entry name" value="Sigma3 and sigma4 domains of RNA polymerase sigma factors"/>
    <property type="match status" value="1"/>
</dbReference>
<dbReference type="InterPro" id="IPR039425">
    <property type="entry name" value="RNA_pol_sigma-70-like"/>
</dbReference>
<keyword evidence="3" id="KW-0731">Sigma factor</keyword>
<evidence type="ECO:0000256" key="4">
    <source>
        <dbReference type="ARBA" id="ARBA00023163"/>
    </source>
</evidence>
<comment type="caution">
    <text evidence="8">The sequence shown here is derived from an EMBL/GenBank/DDBJ whole genome shotgun (WGS) entry which is preliminary data.</text>
</comment>
<dbReference type="NCBIfam" id="TIGR02937">
    <property type="entry name" value="sigma70-ECF"/>
    <property type="match status" value="1"/>
</dbReference>
<evidence type="ECO:0000256" key="5">
    <source>
        <dbReference type="SAM" id="MobiDB-lite"/>
    </source>
</evidence>
<reference evidence="8 9" key="1">
    <citation type="submission" date="2019-08" db="EMBL/GenBank/DDBJ databases">
        <title>Massilia golmudensis sp. nov., isolated from sand in the Qinghai-Tibetan Plateau.</title>
        <authorList>
            <person name="Zhang B."/>
        </authorList>
    </citation>
    <scope>NUCLEOTIDE SEQUENCE [LARGE SCALE GENOMIC DNA]</scope>
    <source>
        <strain evidence="8 9">GEM5</strain>
    </source>
</reference>
<feature type="compositionally biased region" description="Polar residues" evidence="5">
    <location>
        <begin position="1"/>
        <end position="11"/>
    </location>
</feature>
<sequence length="224" mass="25044">MPSTASMTNSDMVPAAADRKDQVVDRMAIEGPTEPKGVNTEGPSSHMRIQRTMSLNSGWVTANVLPFEAELRAGMRRLCATPDDVDDLVQEVYCRLLRSASVEHIATPRAFAMQVAKNIMLDRFRRDCALRVDLLASLDDLEMPEASPSTERVAMARSELRWVLRLIDRLPRRCRQVYRARRIHGLSQLETAACLGLSENVVEKEMMKGSRLLAEMICEPAACA</sequence>
<dbReference type="GO" id="GO:0003677">
    <property type="term" value="F:DNA binding"/>
    <property type="evidence" value="ECO:0007669"/>
    <property type="project" value="InterPro"/>
</dbReference>
<proteinExistence type="inferred from homology"/>
<evidence type="ECO:0000313" key="8">
    <source>
        <dbReference type="EMBL" id="TXF98023.1"/>
    </source>
</evidence>
<gene>
    <name evidence="8" type="ORF">FVD38_18015</name>
</gene>
<feature type="domain" description="RNA polymerase sigma factor 70 region 4 type 2" evidence="7">
    <location>
        <begin position="161"/>
        <end position="210"/>
    </location>
</feature>
<dbReference type="SUPFAM" id="SSF88946">
    <property type="entry name" value="Sigma2 domain of RNA polymerase sigma factors"/>
    <property type="match status" value="1"/>
</dbReference>
<dbReference type="Pfam" id="PF08281">
    <property type="entry name" value="Sigma70_r4_2"/>
    <property type="match status" value="1"/>
</dbReference>
<dbReference type="Gene3D" id="1.10.1740.10">
    <property type="match status" value="1"/>
</dbReference>
<dbReference type="PANTHER" id="PTHR43133">
    <property type="entry name" value="RNA POLYMERASE ECF-TYPE SIGMA FACTO"/>
    <property type="match status" value="1"/>
</dbReference>
<dbReference type="Pfam" id="PF04542">
    <property type="entry name" value="Sigma70_r2"/>
    <property type="match status" value="1"/>
</dbReference>
<dbReference type="InterPro" id="IPR007627">
    <property type="entry name" value="RNA_pol_sigma70_r2"/>
</dbReference>
<feature type="region of interest" description="Disordered" evidence="5">
    <location>
        <begin position="1"/>
        <end position="20"/>
    </location>
</feature>
<keyword evidence="9" id="KW-1185">Reference proteome</keyword>
<evidence type="ECO:0000256" key="2">
    <source>
        <dbReference type="ARBA" id="ARBA00023015"/>
    </source>
</evidence>
<evidence type="ECO:0000313" key="9">
    <source>
        <dbReference type="Proteomes" id="UP000321413"/>
    </source>
</evidence>
<keyword evidence="4" id="KW-0804">Transcription</keyword>
<dbReference type="GO" id="GO:0016987">
    <property type="term" value="F:sigma factor activity"/>
    <property type="evidence" value="ECO:0007669"/>
    <property type="project" value="UniProtKB-KW"/>
</dbReference>
<dbReference type="Gene3D" id="1.10.10.10">
    <property type="entry name" value="Winged helix-like DNA-binding domain superfamily/Winged helix DNA-binding domain"/>
    <property type="match status" value="1"/>
</dbReference>
<dbReference type="AlphaFoldDB" id="A0A5C7G448"/>
<organism evidence="8 9">
    <name type="scientific">Massilia arenae</name>
    <dbReference type="NCBI Taxonomy" id="2603288"/>
    <lineage>
        <taxon>Bacteria</taxon>
        <taxon>Pseudomonadati</taxon>
        <taxon>Pseudomonadota</taxon>
        <taxon>Betaproteobacteria</taxon>
        <taxon>Burkholderiales</taxon>
        <taxon>Oxalobacteraceae</taxon>
        <taxon>Telluria group</taxon>
        <taxon>Massilia</taxon>
    </lineage>
</organism>
<dbReference type="InterPro" id="IPR013325">
    <property type="entry name" value="RNA_pol_sigma_r2"/>
</dbReference>
<dbReference type="InterPro" id="IPR013249">
    <property type="entry name" value="RNA_pol_sigma70_r4_t2"/>
</dbReference>
<evidence type="ECO:0000259" key="6">
    <source>
        <dbReference type="Pfam" id="PF04542"/>
    </source>
</evidence>
<accession>A0A5C7G448</accession>
<dbReference type="GO" id="GO:0006352">
    <property type="term" value="P:DNA-templated transcription initiation"/>
    <property type="evidence" value="ECO:0007669"/>
    <property type="project" value="InterPro"/>
</dbReference>
<dbReference type="InterPro" id="IPR013324">
    <property type="entry name" value="RNA_pol_sigma_r3/r4-like"/>
</dbReference>
<dbReference type="InterPro" id="IPR014284">
    <property type="entry name" value="RNA_pol_sigma-70_dom"/>
</dbReference>
<dbReference type="Proteomes" id="UP000321413">
    <property type="component" value="Unassembled WGS sequence"/>
</dbReference>
<evidence type="ECO:0000256" key="1">
    <source>
        <dbReference type="ARBA" id="ARBA00010641"/>
    </source>
</evidence>
<keyword evidence="2" id="KW-0805">Transcription regulation</keyword>
<dbReference type="EMBL" id="VPFD01000020">
    <property type="protein sequence ID" value="TXF98023.1"/>
    <property type="molecule type" value="Genomic_DNA"/>
</dbReference>